<accession>A0A916QJG5</accession>
<comment type="similarity">
    <text evidence="5">Belongs to the TDD superfamily. DTWD2 family.</text>
</comment>
<dbReference type="Pfam" id="PF03942">
    <property type="entry name" value="DTW"/>
    <property type="match status" value="1"/>
</dbReference>
<evidence type="ECO:0000256" key="5">
    <source>
        <dbReference type="ARBA" id="ARBA00034489"/>
    </source>
</evidence>
<dbReference type="GO" id="GO:0008033">
    <property type="term" value="P:tRNA processing"/>
    <property type="evidence" value="ECO:0007669"/>
    <property type="project" value="UniProtKB-KW"/>
</dbReference>
<reference evidence="7" key="2">
    <citation type="submission" date="2020-09" db="EMBL/GenBank/DDBJ databases">
        <authorList>
            <person name="Sun Q."/>
            <person name="Zhou Y."/>
        </authorList>
    </citation>
    <scope>NUCLEOTIDE SEQUENCE</scope>
    <source>
        <strain evidence="7">CGMCC 1.15425</strain>
    </source>
</reference>
<dbReference type="PANTHER" id="PTHR21392">
    <property type="entry name" value="TRNA-URIDINE AMINOCARBOXYPROPYLTRANSFERASE 2"/>
    <property type="match status" value="1"/>
</dbReference>
<evidence type="ECO:0000256" key="4">
    <source>
        <dbReference type="ARBA" id="ARBA00022694"/>
    </source>
</evidence>
<dbReference type="AlphaFoldDB" id="A0A916QJG5"/>
<evidence type="ECO:0000256" key="1">
    <source>
        <dbReference type="ARBA" id="ARBA00012386"/>
    </source>
</evidence>
<keyword evidence="2" id="KW-0808">Transferase</keyword>
<gene>
    <name evidence="7" type="ORF">GCM10011403_18160</name>
</gene>
<name>A0A916QJG5_9GAMM</name>
<keyword evidence="8" id="KW-1185">Reference proteome</keyword>
<organism evidence="7 8">
    <name type="scientific">Pseudohongiella nitratireducens</name>
    <dbReference type="NCBI Taxonomy" id="1768907"/>
    <lineage>
        <taxon>Bacteria</taxon>
        <taxon>Pseudomonadati</taxon>
        <taxon>Pseudomonadota</taxon>
        <taxon>Gammaproteobacteria</taxon>
        <taxon>Pseudomonadales</taxon>
        <taxon>Pseudohongiellaceae</taxon>
        <taxon>Pseudohongiella</taxon>
    </lineage>
</organism>
<comment type="caution">
    <text evidence="7">The sequence shown here is derived from an EMBL/GenBank/DDBJ whole genome shotgun (WGS) entry which is preliminary data.</text>
</comment>
<evidence type="ECO:0000313" key="7">
    <source>
        <dbReference type="EMBL" id="GFZ75860.1"/>
    </source>
</evidence>
<feature type="domain" description="DTW" evidence="6">
    <location>
        <begin position="1"/>
        <end position="164"/>
    </location>
</feature>
<dbReference type="InterPro" id="IPR039262">
    <property type="entry name" value="DTWD2/TAPT"/>
</dbReference>
<dbReference type="PANTHER" id="PTHR21392:SF0">
    <property type="entry name" value="TRNA-URIDINE AMINOCARBOXYPROPYLTRANSFERASE 2"/>
    <property type="match status" value="1"/>
</dbReference>
<evidence type="ECO:0000256" key="3">
    <source>
        <dbReference type="ARBA" id="ARBA00022691"/>
    </source>
</evidence>
<dbReference type="InterPro" id="IPR005636">
    <property type="entry name" value="DTW"/>
</dbReference>
<dbReference type="EMBL" id="BMIY01000007">
    <property type="protein sequence ID" value="GFZ75860.1"/>
    <property type="molecule type" value="Genomic_DNA"/>
</dbReference>
<evidence type="ECO:0000256" key="2">
    <source>
        <dbReference type="ARBA" id="ARBA00022679"/>
    </source>
</evidence>
<keyword evidence="4" id="KW-0819">tRNA processing</keyword>
<sequence length="173" mass="19250">MIVLQDPRESRHALNTVNIARLGLKNCTVLPIKPGEIDSGHELLMSSLPDNAALIYPGDNAEVVASCGPVKVNGNALVFIDATWRRSKRMFLEQPVLQALPRFELGQVPCPRYTLRKSPAGNALSTLEAIVEALSCLDSPRFDQYRRLLAAMDYMIDYQAMGMGPITYIKNYR</sequence>
<dbReference type="Proteomes" id="UP000627715">
    <property type="component" value="Unassembled WGS sequence"/>
</dbReference>
<protein>
    <recommendedName>
        <fullName evidence="1">tRNA-uridine aminocarboxypropyltransferase</fullName>
        <ecNumber evidence="1">2.5.1.25</ecNumber>
    </recommendedName>
</protein>
<reference evidence="7" key="1">
    <citation type="journal article" date="2014" name="Int. J. Syst. Evol. Microbiol.">
        <title>Complete genome sequence of Corynebacterium casei LMG S-19264T (=DSM 44701T), isolated from a smear-ripened cheese.</title>
        <authorList>
            <consortium name="US DOE Joint Genome Institute (JGI-PGF)"/>
            <person name="Walter F."/>
            <person name="Albersmeier A."/>
            <person name="Kalinowski J."/>
            <person name="Ruckert C."/>
        </authorList>
    </citation>
    <scope>NUCLEOTIDE SEQUENCE</scope>
    <source>
        <strain evidence="7">CGMCC 1.15425</strain>
    </source>
</reference>
<dbReference type="GO" id="GO:0016432">
    <property type="term" value="F:tRNA-uridine aminocarboxypropyltransferase activity"/>
    <property type="evidence" value="ECO:0007669"/>
    <property type="project" value="UniProtKB-EC"/>
</dbReference>
<proteinExistence type="inferred from homology"/>
<keyword evidence="3" id="KW-0949">S-adenosyl-L-methionine</keyword>
<dbReference type="SMART" id="SM01144">
    <property type="entry name" value="DTW"/>
    <property type="match status" value="1"/>
</dbReference>
<evidence type="ECO:0000259" key="6">
    <source>
        <dbReference type="SMART" id="SM01144"/>
    </source>
</evidence>
<dbReference type="EC" id="2.5.1.25" evidence="1"/>
<evidence type="ECO:0000313" key="8">
    <source>
        <dbReference type="Proteomes" id="UP000627715"/>
    </source>
</evidence>